<dbReference type="PANTHER" id="PTHR43657">
    <property type="entry name" value="TRYPTOPHAN RNA-BINDING ATTENUATOR PROTEIN-LIKE PROTEIN"/>
    <property type="match status" value="1"/>
</dbReference>
<dbReference type="RefSeq" id="WP_154461654.1">
    <property type="nucleotide sequence ID" value="NZ_VUMM01000036.1"/>
</dbReference>
<dbReference type="Gene3D" id="3.60.160.10">
    <property type="entry name" value="Mitochondrial biogenesis AIM24"/>
    <property type="match status" value="1"/>
</dbReference>
<dbReference type="AlphaFoldDB" id="A0A7X2N4U6"/>
<dbReference type="EMBL" id="VUMM01000036">
    <property type="protein sequence ID" value="MSS02446.1"/>
    <property type="molecule type" value="Genomic_DNA"/>
</dbReference>
<sequence>MKYTIKGDSDCPLLEVSLAPTETIKMERGSMVYLSNVSLEGKMNSQKKGLGGLLGAIGRSVTSGESMFITQASGVGPNAFVGIAPSIPGKLTCLHVGGNTQYCLNTGAFVACDDSVNYQMQAQDLGKAFFGGTGGLFVMKTVGSGDIIVSSFGDILAVEVSHDRPITIDNEHVVAWDASLDYQIQIASGTFGFTTGEGLVNVFHGNGTVYIQTRNIHNLADALRPYLPQNNGN</sequence>
<dbReference type="InterPro" id="IPR036983">
    <property type="entry name" value="AIM24_sf"/>
</dbReference>
<dbReference type="PANTHER" id="PTHR43657:SF1">
    <property type="entry name" value="ALTERED INHERITANCE OF MITOCHONDRIA PROTEIN 24, MITOCHONDRIAL"/>
    <property type="match status" value="1"/>
</dbReference>
<name>A0A7X2N4U6_9FIRM</name>
<accession>A0A7X2N4U6</accession>
<keyword evidence="2" id="KW-1185">Reference proteome</keyword>
<dbReference type="NCBIfam" id="TIGR00266">
    <property type="entry name" value="TIGR00266 family protein"/>
    <property type="match status" value="1"/>
</dbReference>
<comment type="caution">
    <text evidence="1">The sequence shown here is derived from an EMBL/GenBank/DDBJ whole genome shotgun (WGS) entry which is preliminary data.</text>
</comment>
<dbReference type="Proteomes" id="UP000470082">
    <property type="component" value="Unassembled WGS sequence"/>
</dbReference>
<dbReference type="SUPFAM" id="SSF51219">
    <property type="entry name" value="TRAP-like"/>
    <property type="match status" value="1"/>
</dbReference>
<dbReference type="Pfam" id="PF01987">
    <property type="entry name" value="AIM24"/>
    <property type="match status" value="1"/>
</dbReference>
<reference evidence="1 2" key="1">
    <citation type="submission" date="2019-08" db="EMBL/GenBank/DDBJ databases">
        <title>In-depth cultivation of the pig gut microbiome towards novel bacterial diversity and tailored functional studies.</title>
        <authorList>
            <person name="Wylensek D."/>
            <person name="Hitch T.C.A."/>
            <person name="Clavel T."/>
        </authorList>
    </citation>
    <scope>NUCLEOTIDE SEQUENCE [LARGE SCALE GENOMIC DNA]</scope>
    <source>
        <strain evidence="1 2">LKV-178-WT-2G</strain>
    </source>
</reference>
<protein>
    <submittedName>
        <fullName evidence="1">TIGR00266 family protein</fullName>
    </submittedName>
</protein>
<gene>
    <name evidence="1" type="ORF">FYJ50_10225</name>
</gene>
<dbReference type="InterPro" id="IPR016031">
    <property type="entry name" value="Trp_RNA-bd_attenuator-like_dom"/>
</dbReference>
<dbReference type="InterPro" id="IPR002838">
    <property type="entry name" value="AIM24"/>
</dbReference>
<evidence type="ECO:0000313" key="2">
    <source>
        <dbReference type="Proteomes" id="UP000470082"/>
    </source>
</evidence>
<proteinExistence type="predicted"/>
<organism evidence="1 2">
    <name type="scientific">Floccifex porci</name>
    <dbReference type="NCBI Taxonomy" id="2606629"/>
    <lineage>
        <taxon>Bacteria</taxon>
        <taxon>Bacillati</taxon>
        <taxon>Bacillota</taxon>
        <taxon>Erysipelotrichia</taxon>
        <taxon>Erysipelotrichales</taxon>
        <taxon>Erysipelotrichaceae</taxon>
        <taxon>Floccifex</taxon>
    </lineage>
</organism>
<evidence type="ECO:0000313" key="1">
    <source>
        <dbReference type="EMBL" id="MSS02446.1"/>
    </source>
</evidence>